<gene>
    <name evidence="2" type="ORF">M076_2458</name>
</gene>
<evidence type="ECO:0000313" key="3">
    <source>
        <dbReference type="Proteomes" id="UP000022272"/>
    </source>
</evidence>
<reference evidence="2 3" key="1">
    <citation type="submission" date="2014-02" db="EMBL/GenBank/DDBJ databases">
        <authorList>
            <person name="Sears C."/>
            <person name="Carroll K."/>
            <person name="Sack B.R."/>
            <person name="Qadri F."/>
            <person name="Myers L.L."/>
            <person name="Chung G.-T."/>
            <person name="Escheverria P."/>
            <person name="Fraser C.M."/>
            <person name="Sadzewicz L."/>
            <person name="Shefchek K.A."/>
            <person name="Tallon L."/>
            <person name="Das S.P."/>
            <person name="Daugherty S."/>
            <person name="Mongodin E.F."/>
        </authorList>
    </citation>
    <scope>NUCLEOTIDE SEQUENCE [LARGE SCALE GENOMIC DNA]</scope>
    <source>
        <strain evidence="2 3">2-F-2 #4</strain>
    </source>
</reference>
<feature type="region of interest" description="Disordered" evidence="1">
    <location>
        <begin position="1"/>
        <end position="22"/>
    </location>
</feature>
<dbReference type="Proteomes" id="UP000022272">
    <property type="component" value="Unassembled WGS sequence"/>
</dbReference>
<proteinExistence type="predicted"/>
<sequence>MKTQTLPLPKPGFSGKETESSGTFSPIWVRKQKGIVSRKCHYLSF</sequence>
<name>A0A015ZIV3_BACFG</name>
<evidence type="ECO:0000256" key="1">
    <source>
        <dbReference type="SAM" id="MobiDB-lite"/>
    </source>
</evidence>
<comment type="caution">
    <text evidence="2">The sequence shown here is derived from an EMBL/GenBank/DDBJ whole genome shotgun (WGS) entry which is preliminary data.</text>
</comment>
<accession>A0A015ZIV3</accession>
<evidence type="ECO:0000313" key="2">
    <source>
        <dbReference type="EMBL" id="EXZ44332.1"/>
    </source>
</evidence>
<dbReference type="AlphaFoldDB" id="A0A015ZIV3"/>
<dbReference type="EMBL" id="JGDM01000064">
    <property type="protein sequence ID" value="EXZ44332.1"/>
    <property type="molecule type" value="Genomic_DNA"/>
</dbReference>
<protein>
    <submittedName>
        <fullName evidence="2">Uncharacterized protein</fullName>
    </submittedName>
</protein>
<organism evidence="2 3">
    <name type="scientific">Bacteroides fragilis str. 2-F-2 #4</name>
    <dbReference type="NCBI Taxonomy" id="1339280"/>
    <lineage>
        <taxon>Bacteria</taxon>
        <taxon>Pseudomonadati</taxon>
        <taxon>Bacteroidota</taxon>
        <taxon>Bacteroidia</taxon>
        <taxon>Bacteroidales</taxon>
        <taxon>Bacteroidaceae</taxon>
        <taxon>Bacteroides</taxon>
    </lineage>
</organism>